<feature type="transmembrane region" description="Helical" evidence="8">
    <location>
        <begin position="937"/>
        <end position="960"/>
    </location>
</feature>
<dbReference type="InterPro" id="IPR009057">
    <property type="entry name" value="Homeodomain-like_sf"/>
</dbReference>
<feature type="transmembrane region" description="Helical" evidence="8">
    <location>
        <begin position="309"/>
        <end position="327"/>
    </location>
</feature>
<feature type="transmembrane region" description="Helical" evidence="8">
    <location>
        <begin position="847"/>
        <end position="869"/>
    </location>
</feature>
<evidence type="ECO:0000259" key="9">
    <source>
        <dbReference type="Pfam" id="PF00535"/>
    </source>
</evidence>
<dbReference type="InterPro" id="IPR050321">
    <property type="entry name" value="Glycosyltr_2/OpgH_subfam"/>
</dbReference>
<evidence type="ECO:0000256" key="5">
    <source>
        <dbReference type="ARBA" id="ARBA00022989"/>
    </source>
</evidence>
<dbReference type="SUPFAM" id="SSF48295">
    <property type="entry name" value="TrpR-like"/>
    <property type="match status" value="1"/>
</dbReference>
<comment type="caution">
    <text evidence="11">The sequence shown here is derived from an EMBL/GenBank/DDBJ whole genome shotgun (WGS) entry which is preliminary data.</text>
</comment>
<feature type="domain" description="Glycosyltransferase 2-like" evidence="9">
    <location>
        <begin position="512"/>
        <end position="617"/>
    </location>
</feature>
<proteinExistence type="predicted"/>
<feature type="region of interest" description="Disordered" evidence="7">
    <location>
        <begin position="465"/>
        <end position="507"/>
    </location>
</feature>
<evidence type="ECO:0000256" key="6">
    <source>
        <dbReference type="ARBA" id="ARBA00023136"/>
    </source>
</evidence>
<keyword evidence="2" id="KW-0328">Glycosyltransferase</keyword>
<keyword evidence="5 8" id="KW-1133">Transmembrane helix</keyword>
<dbReference type="PANTHER" id="PTHR43867">
    <property type="entry name" value="CELLULOSE SYNTHASE CATALYTIC SUBUNIT A [UDP-FORMING]"/>
    <property type="match status" value="1"/>
</dbReference>
<evidence type="ECO:0000256" key="4">
    <source>
        <dbReference type="ARBA" id="ARBA00022692"/>
    </source>
</evidence>
<evidence type="ECO:0000256" key="8">
    <source>
        <dbReference type="SAM" id="Phobius"/>
    </source>
</evidence>
<feature type="compositionally biased region" description="Low complexity" evidence="7">
    <location>
        <begin position="468"/>
        <end position="479"/>
    </location>
</feature>
<sequence length="1701" mass="187054">MHKLSASDKLAAVREVINKKRKLSSVAHKYNCSRQSLHTWLNRYKASPLRGKHILESKYRRGSAHYKRLPWKIEKVVLDFVVKNPSLSLRQLTRQVNNSGYKISLKGVYGILVRHNLQTSGLRHNFSTLHPVRTLFSHEFSPAYKVKAVEEYQQDNQPISKICRRWNISRPTFYRWLNDYKQAEATGANVVDALVHKHKKGSDHHRSLSTEAERVVLKLASEKPEFSVHKLYAEVPSVDGKPIVGHHGIQNILQRNNLSTYNQRLAYAQGAQVPEQFPVPVEAPAVPRGALIRILSPFATIPKMVSNPITWPIAIPFVLFILYIFEVDKIFRPTIFFPITALTFGLLFFAYSAKYYASLVFVLRQGAKQDRDQGTGNSDQWKVNSGQTTENQSANSASTNFATGIFKKIFNGKKNFSVGLVEDLSGVELKSAPFVSVHIPIYNEKRVVERMIKVCTAQEWFVAGPVGSSSHSTSSSTVDPDLDSGDNDDLRALSGTPSAAATRNPERSRRAAYELVIVDDSTDETTEIAKKVMSEEGRQLVLEISDENLQIYSSIPPEGSGKPVIKLIHRSTRAGFKGAALREALRVSDKRAEYILVFDADFVPYGDTIEQFVKYFALVDASDTGSSNSDPVSEKEPSRVAAIQGYQWHVLNKSENWITRGVRSEYAGSYVVERSAIELYGGLKMIAGSVYAIRRSVLDKFGWGTSITEDFELTLRLYAQGYKVVYTPYIQAPAEAVATIKRLIRQRMRWAEGHSFNIKKYLFDIVRSPHLTFREKLEFAFLAPYYLQAAFFVVGTFAWFISEAIFKVSLPYWTVTLGWSLVFSNFLALPLVNLLGLFLEQSEEKDYLGVFSFILLSYLVTPFQAYAAIKGFMESEEGPWFRTPKTGHVTDVISRVRLGFWWSKLFPWAKPAPVLNSISNFQFSNPQPLLQKKNLRFIGNFSLGLIIVITVLMSLFAPLVPVSTSYASQPVLRTVEGMQETSDKQQETSNPKNSPNREEIIKNATAKEITTPRAVKKTTKGGKNLEVIFHQEPRIRIKLENQEIEFETKTINGEKVNPIKSTIYQDKEVVYEEIIKNVDLKYSLTNDLLVEELIIKELVSIEKIEQTLKTIDVKVIWIDNQTFGFFSQKEEGKELFKLSQPFAKDSKGSVSNDIKLTLDKTPTGYKLTKTLGESAKSWLSDPQRVYPISIDPSVIVSGGILESEVQFGGLQRKLVYASSNWYAFYDDGNDVWYKKSSDGVSWGTAVDVDSTDADNRNSSVWLEGTTIYVAWIDDSGEAIEVNTINTASADALGTKCTSANLGILGSSFSVTVSVAVDDFGDVYLAMTDTDVNTAFVIFNLTFSGCTFTDISANSGLTALDRPVLIAPGDGVAVIFQDGDLSVSITEGAGSQTPGATWPISNNTIATVTDNIYAATTDAVTTWLLTVSGTTATNFYTLGLPSYSDIDTAAGTNVNLGKVSVYCPAADATDCKVVYSDGTDGDVTFADCNDAACSAPTINDIDTDVGVFSRVSIYCPTATDCKVAYSDGTDGDISFADCANAACSSFDGGGPLGQPSIYCPTADDCKVAYNDGTDLDISFADCANAACSSFDGGGPLDIDTDVGIQGRVSVYCPTATDCKVAYNDGTDLDITFADCANAACSSFDGGGPLDIDTDVGTTGQPSVYCPTADDCKVAYSDGTDGDISFADCANAACSSFDGGGPL</sequence>
<dbReference type="EMBL" id="LCAG01000009">
    <property type="protein sequence ID" value="KKR86854.1"/>
    <property type="molecule type" value="Genomic_DNA"/>
</dbReference>
<dbReference type="GO" id="GO:0043565">
    <property type="term" value="F:sequence-specific DNA binding"/>
    <property type="evidence" value="ECO:0007669"/>
    <property type="project" value="InterPro"/>
</dbReference>
<evidence type="ECO:0000259" key="10">
    <source>
        <dbReference type="Pfam" id="PF13632"/>
    </source>
</evidence>
<organism evidence="11 12">
    <name type="scientific">Candidatus Curtissbacteria bacterium GW2011_GWA1_41_11</name>
    <dbReference type="NCBI Taxonomy" id="1618409"/>
    <lineage>
        <taxon>Bacteria</taxon>
        <taxon>Candidatus Curtissiibacteriota</taxon>
    </lineage>
</organism>
<feature type="domain" description="Glycosyltransferase 2-like" evidence="10">
    <location>
        <begin position="639"/>
        <end position="820"/>
    </location>
</feature>
<dbReference type="Proteomes" id="UP000034854">
    <property type="component" value="Unassembled WGS sequence"/>
</dbReference>
<feature type="transmembrane region" description="Helical" evidence="8">
    <location>
        <begin position="334"/>
        <end position="353"/>
    </location>
</feature>
<dbReference type="Pfam" id="PF13384">
    <property type="entry name" value="HTH_23"/>
    <property type="match status" value="1"/>
</dbReference>
<feature type="region of interest" description="Disordered" evidence="7">
    <location>
        <begin position="977"/>
        <end position="1005"/>
    </location>
</feature>
<dbReference type="GO" id="GO:0016020">
    <property type="term" value="C:membrane"/>
    <property type="evidence" value="ECO:0007669"/>
    <property type="project" value="UniProtKB-SubCell"/>
</dbReference>
<comment type="subcellular location">
    <subcellularLocation>
        <location evidence="1">Membrane</location>
        <topology evidence="1">Multi-pass membrane protein</topology>
    </subcellularLocation>
</comment>
<protein>
    <submittedName>
        <fullName evidence="11">Glycosyl transferase, family 2</fullName>
    </submittedName>
</protein>
<feature type="non-terminal residue" evidence="11">
    <location>
        <position position="1701"/>
    </location>
</feature>
<dbReference type="Pfam" id="PF00535">
    <property type="entry name" value="Glycos_transf_2"/>
    <property type="match status" value="1"/>
</dbReference>
<evidence type="ECO:0000313" key="11">
    <source>
        <dbReference type="EMBL" id="KKR86854.1"/>
    </source>
</evidence>
<dbReference type="Pfam" id="PF13632">
    <property type="entry name" value="Glyco_trans_2_3"/>
    <property type="match status" value="1"/>
</dbReference>
<evidence type="ECO:0000256" key="2">
    <source>
        <dbReference type="ARBA" id="ARBA00022676"/>
    </source>
</evidence>
<evidence type="ECO:0000256" key="3">
    <source>
        <dbReference type="ARBA" id="ARBA00022679"/>
    </source>
</evidence>
<keyword evidence="3 11" id="KW-0808">Transferase</keyword>
<dbReference type="SUPFAM" id="SSF53448">
    <property type="entry name" value="Nucleotide-diphospho-sugar transferases"/>
    <property type="match status" value="1"/>
</dbReference>
<feature type="region of interest" description="Disordered" evidence="7">
    <location>
        <begin position="370"/>
        <end position="395"/>
    </location>
</feature>
<accession>A0A0G0UD38</accession>
<evidence type="ECO:0000256" key="1">
    <source>
        <dbReference type="ARBA" id="ARBA00004141"/>
    </source>
</evidence>
<evidence type="ECO:0000256" key="7">
    <source>
        <dbReference type="SAM" id="MobiDB-lite"/>
    </source>
</evidence>
<dbReference type="PANTHER" id="PTHR43867:SF2">
    <property type="entry name" value="CELLULOSE SYNTHASE CATALYTIC SUBUNIT A [UDP-FORMING]"/>
    <property type="match status" value="1"/>
</dbReference>
<keyword evidence="6 8" id="KW-0472">Membrane</keyword>
<dbReference type="SUPFAM" id="SSF46689">
    <property type="entry name" value="Homeodomain-like"/>
    <property type="match status" value="1"/>
</dbReference>
<dbReference type="InterPro" id="IPR001173">
    <property type="entry name" value="Glyco_trans_2-like"/>
</dbReference>
<gene>
    <name evidence="11" type="ORF">UU34_C0009G0022</name>
</gene>
<feature type="transmembrane region" description="Helical" evidence="8">
    <location>
        <begin position="779"/>
        <end position="800"/>
    </location>
</feature>
<reference evidence="11 12" key="1">
    <citation type="journal article" date="2015" name="Nature">
        <title>rRNA introns, odd ribosomes, and small enigmatic genomes across a large radiation of phyla.</title>
        <authorList>
            <person name="Brown C.T."/>
            <person name="Hug L.A."/>
            <person name="Thomas B.C."/>
            <person name="Sharon I."/>
            <person name="Castelle C.J."/>
            <person name="Singh A."/>
            <person name="Wilkins M.J."/>
            <person name="Williams K.H."/>
            <person name="Banfield J.F."/>
        </authorList>
    </citation>
    <scope>NUCLEOTIDE SEQUENCE [LARGE SCALE GENOMIC DNA]</scope>
</reference>
<name>A0A0G0UD38_9BACT</name>
<dbReference type="GO" id="GO:0016757">
    <property type="term" value="F:glycosyltransferase activity"/>
    <property type="evidence" value="ECO:0007669"/>
    <property type="project" value="UniProtKB-KW"/>
</dbReference>
<feature type="compositionally biased region" description="Polar residues" evidence="7">
    <location>
        <begin position="374"/>
        <end position="395"/>
    </location>
</feature>
<dbReference type="Gene3D" id="3.90.550.10">
    <property type="entry name" value="Spore Coat Polysaccharide Biosynthesis Protein SpsA, Chain A"/>
    <property type="match status" value="1"/>
</dbReference>
<evidence type="ECO:0000313" key="12">
    <source>
        <dbReference type="Proteomes" id="UP000034854"/>
    </source>
</evidence>
<dbReference type="InterPro" id="IPR010921">
    <property type="entry name" value="Trp_repressor/repl_initiator"/>
</dbReference>
<feature type="transmembrane region" description="Helical" evidence="8">
    <location>
        <begin position="812"/>
        <end position="835"/>
    </location>
</feature>
<dbReference type="InterPro" id="IPR029044">
    <property type="entry name" value="Nucleotide-diphossugar_trans"/>
</dbReference>
<keyword evidence="4 8" id="KW-0812">Transmembrane</keyword>